<dbReference type="AlphaFoldDB" id="A0A090YUR1"/>
<name>A0A090YUR1_9BACI</name>
<comment type="caution">
    <text evidence="1">The sequence shown here is derived from an EMBL/GenBank/DDBJ whole genome shotgun (WGS) entry which is preliminary data.</text>
</comment>
<proteinExistence type="predicted"/>
<dbReference type="EMBL" id="QVOD01000003">
    <property type="protein sequence ID" value="RFT68064.1"/>
    <property type="molecule type" value="Genomic_DNA"/>
</dbReference>
<dbReference type="Proteomes" id="UP000264294">
    <property type="component" value="Unassembled WGS sequence"/>
</dbReference>
<protein>
    <submittedName>
        <fullName evidence="1">MinD family ATPase domain protein</fullName>
    </submittedName>
</protein>
<dbReference type="EMBL" id="JMQC01000008">
    <property type="protein sequence ID" value="KFN02569.1"/>
    <property type="molecule type" value="Genomic_DNA"/>
</dbReference>
<evidence type="ECO:0000313" key="1">
    <source>
        <dbReference type="EMBL" id="KFN02569.1"/>
    </source>
</evidence>
<keyword evidence="4" id="KW-1185">Reference proteome</keyword>
<dbReference type="Proteomes" id="UP000029389">
    <property type="component" value="Unassembled WGS sequence"/>
</dbReference>
<organism evidence="1 3">
    <name type="scientific">Bacillus clarus</name>
    <dbReference type="NCBI Taxonomy" id="2338372"/>
    <lineage>
        <taxon>Bacteria</taxon>
        <taxon>Bacillati</taxon>
        <taxon>Bacillota</taxon>
        <taxon>Bacilli</taxon>
        <taxon>Bacillales</taxon>
        <taxon>Bacillaceae</taxon>
        <taxon>Bacillus</taxon>
        <taxon>Bacillus cereus group</taxon>
    </lineage>
</organism>
<evidence type="ECO:0000313" key="2">
    <source>
        <dbReference type="EMBL" id="RFT68064.1"/>
    </source>
</evidence>
<evidence type="ECO:0000313" key="4">
    <source>
        <dbReference type="Proteomes" id="UP000264294"/>
    </source>
</evidence>
<reference evidence="1 3" key="1">
    <citation type="submission" date="2014-04" db="EMBL/GenBank/DDBJ databases">
        <authorList>
            <person name="Bishop-Lilly K.A."/>
            <person name="Broomall S.M."/>
            <person name="Chain P.S."/>
            <person name="Chertkov O."/>
            <person name="Coyne S.R."/>
            <person name="Daligault H.E."/>
            <person name="Davenport K.W."/>
            <person name="Erkkila T."/>
            <person name="Frey K.G."/>
            <person name="Gibbons H.S."/>
            <person name="Gu W."/>
            <person name="Jaissle J."/>
            <person name="Johnson S.L."/>
            <person name="Koroleva G.I."/>
            <person name="Ladner J.T."/>
            <person name="Lo C.-C."/>
            <person name="Minogue T.D."/>
            <person name="Munk C."/>
            <person name="Palacios G.F."/>
            <person name="Redden C.L."/>
            <person name="Rosenzweig C.N."/>
            <person name="Scholz M.B."/>
            <person name="Teshima H."/>
            <person name="Xu Y."/>
        </authorList>
    </citation>
    <scope>NUCLEOTIDE SEQUENCE [LARGE SCALE GENOMIC DNA]</scope>
    <source>
        <strain evidence="1 3">BHP</strain>
    </source>
</reference>
<reference evidence="2 4" key="2">
    <citation type="submission" date="2018-08" db="EMBL/GenBank/DDBJ databases">
        <title>Bacillus clarus sp. nov. strain PS00077A.</title>
        <authorList>
            <person name="Mendez Acevedo M."/>
            <person name="Carroll L."/>
            <person name="Mukherjee M."/>
            <person name="Wiedmann M."/>
            <person name="Kovac J."/>
        </authorList>
    </citation>
    <scope>NUCLEOTIDE SEQUENCE [LARGE SCALE GENOMIC DNA]</scope>
    <source>
        <strain evidence="2 4">PS00077A</strain>
    </source>
</reference>
<gene>
    <name evidence="2" type="ORF">D0U04_04100</name>
    <name evidence="1" type="ORF">DJ93_1696</name>
</gene>
<dbReference type="PATRIC" id="fig|1405.8.peg.1890"/>
<dbReference type="RefSeq" id="WP_042980360.1">
    <property type="nucleotide sequence ID" value="NZ_JMQC01000008.1"/>
</dbReference>
<accession>A0A090YUR1</accession>
<evidence type="ECO:0000313" key="3">
    <source>
        <dbReference type="Proteomes" id="UP000029389"/>
    </source>
</evidence>
<sequence length="98" mass="11739">MEDNHVGYFKQTERFDYITIDLDKKFFCIEVVHIETNTVLLKISINLEDDETIVEGNVRQYDSFRLDDVVQSFKRTAQICIEHDLWNTEELFNFLKTN</sequence>